<dbReference type="Proteomes" id="UP000622687">
    <property type="component" value="Unassembled WGS sequence"/>
</dbReference>
<dbReference type="RefSeq" id="WP_211144177.1">
    <property type="nucleotide sequence ID" value="NZ_JAEEGB010000035.1"/>
</dbReference>
<sequence length="105" mass="12063">MSYNLHIIREDNINNSITYDEIVRLVNTCSELNLRDKMEIKLPTGEVMTVPGTYILWNKNEFNVVLSYHEGKISSSYISDDGISKLKEIAYQLKAKVIGDEGEEY</sequence>
<evidence type="ECO:0000313" key="2">
    <source>
        <dbReference type="Proteomes" id="UP000622687"/>
    </source>
</evidence>
<proteinExistence type="predicted"/>
<protein>
    <submittedName>
        <fullName evidence="1">Uncharacterized protein</fullName>
    </submittedName>
</protein>
<evidence type="ECO:0000313" key="1">
    <source>
        <dbReference type="EMBL" id="MBI6874800.1"/>
    </source>
</evidence>
<dbReference type="AlphaFoldDB" id="A0A934M576"/>
<organism evidence="1 2">
    <name type="scientific">Clostridium aciditolerans</name>
    <dbReference type="NCBI Taxonomy" id="339861"/>
    <lineage>
        <taxon>Bacteria</taxon>
        <taxon>Bacillati</taxon>
        <taxon>Bacillota</taxon>
        <taxon>Clostridia</taxon>
        <taxon>Eubacteriales</taxon>
        <taxon>Clostridiaceae</taxon>
        <taxon>Clostridium</taxon>
    </lineage>
</organism>
<reference evidence="1" key="1">
    <citation type="submission" date="2020-12" db="EMBL/GenBank/DDBJ databases">
        <title>Clostridium thailandense sp. nov., a novel acetogenic bacterium isolated from peat land soil in Thailand.</title>
        <authorList>
            <person name="Chaikitkaew S."/>
            <person name="Birkeland N.K."/>
        </authorList>
    </citation>
    <scope>NUCLEOTIDE SEQUENCE</scope>
    <source>
        <strain evidence="1">DSM 17425</strain>
    </source>
</reference>
<dbReference type="EMBL" id="JAEEGB010000035">
    <property type="protein sequence ID" value="MBI6874800.1"/>
    <property type="molecule type" value="Genomic_DNA"/>
</dbReference>
<gene>
    <name evidence="1" type="ORF">I6U51_19195</name>
</gene>
<accession>A0A934M576</accession>
<keyword evidence="2" id="KW-1185">Reference proteome</keyword>
<name>A0A934M576_9CLOT</name>
<comment type="caution">
    <text evidence="1">The sequence shown here is derived from an EMBL/GenBank/DDBJ whole genome shotgun (WGS) entry which is preliminary data.</text>
</comment>